<organism evidence="1 2">
    <name type="scientific">Stenotrophomonas maltophilia</name>
    <name type="common">Pseudomonas maltophilia</name>
    <name type="synonym">Xanthomonas maltophilia</name>
    <dbReference type="NCBI Taxonomy" id="40324"/>
    <lineage>
        <taxon>Bacteria</taxon>
        <taxon>Pseudomonadati</taxon>
        <taxon>Pseudomonadota</taxon>
        <taxon>Gammaproteobacteria</taxon>
        <taxon>Lysobacterales</taxon>
        <taxon>Lysobacteraceae</taxon>
        <taxon>Stenotrophomonas</taxon>
        <taxon>Stenotrophomonas maltophilia group</taxon>
    </lineage>
</organism>
<name>A0A7V8JMR5_STEMA</name>
<evidence type="ECO:0000313" key="1">
    <source>
        <dbReference type="EMBL" id="KAF1016873.1"/>
    </source>
</evidence>
<evidence type="ECO:0000313" key="2">
    <source>
        <dbReference type="Proteomes" id="UP000487117"/>
    </source>
</evidence>
<protein>
    <submittedName>
        <fullName evidence="1">Uncharacterized protein</fullName>
    </submittedName>
</protein>
<accession>A0A7V8JMR5</accession>
<comment type="caution">
    <text evidence="1">The sequence shown here is derived from an EMBL/GenBank/DDBJ whole genome shotgun (WGS) entry which is preliminary data.</text>
</comment>
<gene>
    <name evidence="1" type="ORF">GAK31_00132</name>
</gene>
<sequence>MKVHLQAQHVQLRLAPAELATLLAGETIENVTGFGASGGWTMALSLHGGDAPVLLDGSTFCRIVLPRQPVEALAPLPATDGLAFRIYLDDGNVIALQLAVDADGAGQP</sequence>
<proteinExistence type="predicted"/>
<dbReference type="AlphaFoldDB" id="A0A7V8JMR5"/>
<dbReference type="Proteomes" id="UP000487117">
    <property type="component" value="Unassembled WGS sequence"/>
</dbReference>
<dbReference type="EMBL" id="WNDS01000001">
    <property type="protein sequence ID" value="KAF1016873.1"/>
    <property type="molecule type" value="Genomic_DNA"/>
</dbReference>
<reference evidence="2" key="1">
    <citation type="journal article" date="2020" name="MBio">
        <title>Horizontal gene transfer to a defensive symbiont with a reduced genome amongst a multipartite beetle microbiome.</title>
        <authorList>
            <person name="Waterworth S.C."/>
            <person name="Florez L.V."/>
            <person name="Rees E.R."/>
            <person name="Hertweck C."/>
            <person name="Kaltenpoth M."/>
            <person name="Kwan J.C."/>
        </authorList>
    </citation>
    <scope>NUCLEOTIDE SEQUENCE [LARGE SCALE GENOMIC DNA]</scope>
</reference>